<comment type="similarity">
    <text evidence="1">Belongs to the ustYa family.</text>
</comment>
<gene>
    <name evidence="3" type="ORF">JI435_078830</name>
</gene>
<feature type="transmembrane region" description="Helical" evidence="2">
    <location>
        <begin position="36"/>
        <end position="59"/>
    </location>
</feature>
<keyword evidence="4" id="KW-1185">Reference proteome</keyword>
<protein>
    <recommendedName>
        <fullName evidence="5">Cyclochlorotine biosynthesis protein O</fullName>
    </recommendedName>
</protein>
<dbReference type="GO" id="GO:0043386">
    <property type="term" value="P:mycotoxin biosynthetic process"/>
    <property type="evidence" value="ECO:0007669"/>
    <property type="project" value="InterPro"/>
</dbReference>
<dbReference type="KEGG" id="pno:SNOG_07883"/>
<dbReference type="OMA" id="KHAMPEM"/>
<organism evidence="3 4">
    <name type="scientific">Phaeosphaeria nodorum (strain SN15 / ATCC MYA-4574 / FGSC 10173)</name>
    <name type="common">Glume blotch fungus</name>
    <name type="synonym">Parastagonospora nodorum</name>
    <dbReference type="NCBI Taxonomy" id="321614"/>
    <lineage>
        <taxon>Eukaryota</taxon>
        <taxon>Fungi</taxon>
        <taxon>Dikarya</taxon>
        <taxon>Ascomycota</taxon>
        <taxon>Pezizomycotina</taxon>
        <taxon>Dothideomycetes</taxon>
        <taxon>Pleosporomycetidae</taxon>
        <taxon>Pleosporales</taxon>
        <taxon>Pleosporineae</taxon>
        <taxon>Phaeosphaeriaceae</taxon>
        <taxon>Parastagonospora</taxon>
    </lineage>
</organism>
<reference evidence="4" key="1">
    <citation type="journal article" date="2021" name="BMC Genomics">
        <title>Chromosome-level genome assembly and manually-curated proteome of model necrotroph Parastagonospora nodorum Sn15 reveals a genome-wide trove of candidate effector homologs, and redundancy of virulence-related functions within an accessory chromosome.</title>
        <authorList>
            <person name="Bertazzoni S."/>
            <person name="Jones D.A.B."/>
            <person name="Phan H.T."/>
            <person name="Tan K.-C."/>
            <person name="Hane J.K."/>
        </authorList>
    </citation>
    <scope>NUCLEOTIDE SEQUENCE [LARGE SCALE GENOMIC DNA]</scope>
    <source>
        <strain evidence="4">SN15 / ATCC MYA-4574 / FGSC 10173)</strain>
    </source>
</reference>
<dbReference type="EMBL" id="CP069024">
    <property type="protein sequence ID" value="QRC93073.1"/>
    <property type="molecule type" value="Genomic_DNA"/>
</dbReference>
<dbReference type="Pfam" id="PF11807">
    <property type="entry name" value="UstYa"/>
    <property type="match status" value="1"/>
</dbReference>
<name>A0A7U2HWB8_PHANO</name>
<dbReference type="OrthoDB" id="3769434at2759"/>
<evidence type="ECO:0008006" key="5">
    <source>
        <dbReference type="Google" id="ProtNLM"/>
    </source>
</evidence>
<evidence type="ECO:0000256" key="1">
    <source>
        <dbReference type="ARBA" id="ARBA00035112"/>
    </source>
</evidence>
<dbReference type="RefSeq" id="XP_001798210.1">
    <property type="nucleotide sequence ID" value="XM_001798158.1"/>
</dbReference>
<dbReference type="Proteomes" id="UP000663193">
    <property type="component" value="Chromosome 2"/>
</dbReference>
<keyword evidence="2" id="KW-0812">Transmembrane</keyword>
<dbReference type="VEuPathDB" id="FungiDB:JI435_078830"/>
<evidence type="ECO:0000313" key="4">
    <source>
        <dbReference type="Proteomes" id="UP000663193"/>
    </source>
</evidence>
<keyword evidence="2" id="KW-1133">Transmembrane helix</keyword>
<dbReference type="InterPro" id="IPR021765">
    <property type="entry name" value="UstYa-like"/>
</dbReference>
<accession>A0A7U2HWB8</accession>
<evidence type="ECO:0000313" key="3">
    <source>
        <dbReference type="EMBL" id="QRC93073.1"/>
    </source>
</evidence>
<sequence length="284" mass="33034">MNQYEDDMKEDSQLIDDCQTSSILVVRNSPRIRCQVIGLCAFTFSFGALISCWITWALMISQEAVRTPAVSEQFTYDMPVDPTSPLLQIDRNLSTRWFPAFNWTPDEWNEHPKYGRVDELWAEDMGMKNGFFLIPIEEGAQYSLDPRHNVVLRNVEGKYDGFPVMMEGIHQIHCLDALRRKLFMNRDWYKENWKHMADTELELAHTSHCLRMIREVIMCRADIGLVPWSWDRVGGLSPDFSRAHRCNNYSAILEFAKGQFMPKPVSAYMENLAPPADAQYLHQE</sequence>
<evidence type="ECO:0000256" key="2">
    <source>
        <dbReference type="SAM" id="Phobius"/>
    </source>
</evidence>
<keyword evidence="2" id="KW-0472">Membrane</keyword>
<proteinExistence type="inferred from homology"/>
<dbReference type="AlphaFoldDB" id="A0A7U2HWB8"/>
<dbReference type="PANTHER" id="PTHR33365">
    <property type="entry name" value="YALI0B05434P"/>
    <property type="match status" value="1"/>
</dbReference>
<dbReference type="PANTHER" id="PTHR33365:SF13">
    <property type="entry name" value="TAT PATHWAY SIGNAL SEQUENCE"/>
    <property type="match status" value="1"/>
</dbReference>